<dbReference type="Pfam" id="PF14842">
    <property type="entry name" value="FliG_N"/>
    <property type="match status" value="1"/>
</dbReference>
<dbReference type="PANTHER" id="PTHR30534">
    <property type="entry name" value="FLAGELLAR MOTOR SWITCH PROTEIN FLIG"/>
    <property type="match status" value="1"/>
</dbReference>
<evidence type="ECO:0000256" key="4">
    <source>
        <dbReference type="ARBA" id="ARBA00021870"/>
    </source>
</evidence>
<dbReference type="InterPro" id="IPR032779">
    <property type="entry name" value="FliG_M"/>
</dbReference>
<keyword evidence="15" id="KW-1185">Reference proteome</keyword>
<dbReference type="InterPro" id="IPR028263">
    <property type="entry name" value="FliG_N"/>
</dbReference>
<name>A0ABT1C852_9HYPH</name>
<evidence type="ECO:0000256" key="3">
    <source>
        <dbReference type="ARBA" id="ARBA00010299"/>
    </source>
</evidence>
<feature type="domain" description="Flagellar motor switch protein FliG middle" evidence="12">
    <location>
        <begin position="121"/>
        <end position="193"/>
    </location>
</feature>
<dbReference type="Pfam" id="PF01706">
    <property type="entry name" value="FliG_C"/>
    <property type="match status" value="1"/>
</dbReference>
<dbReference type="PRINTS" id="PR00954">
    <property type="entry name" value="FLGMOTORFLIG"/>
</dbReference>
<comment type="similarity">
    <text evidence="3">Belongs to the FliG family.</text>
</comment>
<comment type="subcellular location">
    <subcellularLocation>
        <location evidence="1">Bacterial flagellum basal body</location>
    </subcellularLocation>
    <subcellularLocation>
        <location evidence="2">Cell membrane</location>
        <topology evidence="2">Peripheral membrane protein</topology>
        <orientation evidence="2">Cytoplasmic side</orientation>
    </subcellularLocation>
</comment>
<protein>
    <recommendedName>
        <fullName evidence="4">Flagellar motor switch protein FliG</fullName>
    </recommendedName>
</protein>
<evidence type="ECO:0000259" key="13">
    <source>
        <dbReference type="Pfam" id="PF14842"/>
    </source>
</evidence>
<accession>A0ABT1C852</accession>
<evidence type="ECO:0000259" key="12">
    <source>
        <dbReference type="Pfam" id="PF14841"/>
    </source>
</evidence>
<feature type="domain" description="Flagellar motor switch protein FliG C-terminal" evidence="11">
    <location>
        <begin position="230"/>
        <end position="330"/>
    </location>
</feature>
<evidence type="ECO:0000313" key="14">
    <source>
        <dbReference type="EMBL" id="MCO6051011.1"/>
    </source>
</evidence>
<comment type="function">
    <text evidence="10">FliG is one of three proteins (FliG, FliN, FliM) that forms the rotor-mounted switch complex (C ring), located at the base of the basal body. This complex interacts with the CheY and CheZ chemotaxis proteins, in addition to contacting components of the motor that determine the direction of flagellar rotation.</text>
</comment>
<keyword evidence="14" id="KW-0966">Cell projection</keyword>
<evidence type="ECO:0000256" key="6">
    <source>
        <dbReference type="ARBA" id="ARBA00022500"/>
    </source>
</evidence>
<dbReference type="Pfam" id="PF14841">
    <property type="entry name" value="FliG_M"/>
    <property type="match status" value="1"/>
</dbReference>
<keyword evidence="14" id="KW-0969">Cilium</keyword>
<keyword evidence="6" id="KW-0145">Chemotaxis</keyword>
<evidence type="ECO:0000256" key="9">
    <source>
        <dbReference type="ARBA" id="ARBA00023143"/>
    </source>
</evidence>
<evidence type="ECO:0000256" key="8">
    <source>
        <dbReference type="ARBA" id="ARBA00023136"/>
    </source>
</evidence>
<keyword evidence="8" id="KW-0472">Membrane</keyword>
<comment type="caution">
    <text evidence="14">The sequence shown here is derived from an EMBL/GenBank/DDBJ whole genome shotgun (WGS) entry which is preliminary data.</text>
</comment>
<proteinExistence type="inferred from homology"/>
<dbReference type="InterPro" id="IPR011002">
    <property type="entry name" value="FliG_a-hlx"/>
</dbReference>
<evidence type="ECO:0000313" key="15">
    <source>
        <dbReference type="Proteomes" id="UP001205906"/>
    </source>
</evidence>
<evidence type="ECO:0000256" key="10">
    <source>
        <dbReference type="ARBA" id="ARBA00025598"/>
    </source>
</evidence>
<keyword evidence="7" id="KW-0283">Flagellar rotation</keyword>
<evidence type="ECO:0000259" key="11">
    <source>
        <dbReference type="Pfam" id="PF01706"/>
    </source>
</evidence>
<organism evidence="14 15">
    <name type="scientific">Mesorhizobium liriopis</name>
    <dbReference type="NCBI Taxonomy" id="2953882"/>
    <lineage>
        <taxon>Bacteria</taxon>
        <taxon>Pseudomonadati</taxon>
        <taxon>Pseudomonadota</taxon>
        <taxon>Alphaproteobacteria</taxon>
        <taxon>Hyphomicrobiales</taxon>
        <taxon>Phyllobacteriaceae</taxon>
        <taxon>Mesorhizobium</taxon>
    </lineage>
</organism>
<sequence length="338" mass="35828">MTVTAQSLSRTQKAAVILVAMGKPTASRLLKFFKQDELKALIEAARELRAVPQSDLERIVGEFEVEFTEGAGLLDSADEMDSLFSETLSSDEMNALMGFSSGEMGPVDLPPVWPDIEKLAPARVATLIEAEHPQVAAVILSNLAPAAASAALLALEKPARAEVVQRMIGMGNIAPAGLALIENSLRRRLEAEGGARDSSVAQIKVASVLNEMDKTVLDEVMQDLEEAGTPDLAAIRARLFSFEDIVNLTQKARVALFDDISAELVTLALRNAGAGLVEAVLSAMGARARRMIEAELAQGGDSINPADIVRARRTIASTAIRMANEGAFELPSATPAAA</sequence>
<evidence type="ECO:0000256" key="7">
    <source>
        <dbReference type="ARBA" id="ARBA00022779"/>
    </source>
</evidence>
<dbReference type="SUPFAM" id="SSF48029">
    <property type="entry name" value="FliG"/>
    <property type="match status" value="2"/>
</dbReference>
<feature type="domain" description="Flagellar motor switch protein FliG N-terminal" evidence="13">
    <location>
        <begin position="8"/>
        <end position="98"/>
    </location>
</feature>
<evidence type="ECO:0000256" key="5">
    <source>
        <dbReference type="ARBA" id="ARBA00022475"/>
    </source>
</evidence>
<keyword evidence="14" id="KW-0282">Flagellum</keyword>
<dbReference type="Gene3D" id="1.10.220.30">
    <property type="match status" value="3"/>
</dbReference>
<keyword evidence="9" id="KW-0975">Bacterial flagellum</keyword>
<keyword evidence="5" id="KW-1003">Cell membrane</keyword>
<dbReference type="PANTHER" id="PTHR30534:SF0">
    <property type="entry name" value="FLAGELLAR MOTOR SWITCH PROTEIN FLIG"/>
    <property type="match status" value="1"/>
</dbReference>
<dbReference type="Proteomes" id="UP001205906">
    <property type="component" value="Unassembled WGS sequence"/>
</dbReference>
<evidence type="ECO:0000256" key="1">
    <source>
        <dbReference type="ARBA" id="ARBA00004117"/>
    </source>
</evidence>
<evidence type="ECO:0000256" key="2">
    <source>
        <dbReference type="ARBA" id="ARBA00004413"/>
    </source>
</evidence>
<dbReference type="RefSeq" id="WP_252820178.1">
    <property type="nucleotide sequence ID" value="NZ_JAMXQS010000007.1"/>
</dbReference>
<gene>
    <name evidence="14" type="primary">fliG</name>
    <name evidence="14" type="ORF">NGM99_14605</name>
</gene>
<dbReference type="EMBL" id="JAMXQS010000007">
    <property type="protein sequence ID" value="MCO6051011.1"/>
    <property type="molecule type" value="Genomic_DNA"/>
</dbReference>
<dbReference type="InterPro" id="IPR000090">
    <property type="entry name" value="Flg_Motor_Flig"/>
</dbReference>
<reference evidence="14 15" key="1">
    <citation type="submission" date="2022-06" db="EMBL/GenBank/DDBJ databases">
        <title>Mesorhizobium sp. strain RP14 Genome sequencing and assembly.</title>
        <authorList>
            <person name="Kim I."/>
        </authorList>
    </citation>
    <scope>NUCLEOTIDE SEQUENCE [LARGE SCALE GENOMIC DNA]</scope>
    <source>
        <strain evidence="15">RP14(2022)</strain>
    </source>
</reference>
<dbReference type="InterPro" id="IPR023087">
    <property type="entry name" value="Flg_Motor_Flig_C"/>
</dbReference>